<dbReference type="RefSeq" id="WP_077543188.1">
    <property type="nucleotide sequence ID" value="NZ_MLHN01000041.1"/>
</dbReference>
<evidence type="ECO:0000313" key="2">
    <source>
        <dbReference type="Proteomes" id="UP000188481"/>
    </source>
</evidence>
<dbReference type="STRING" id="1908264.BKK54_11280"/>
<accession>A0A1V3J082</accession>
<reference evidence="1 2" key="1">
    <citation type="submission" date="2016-10" db="EMBL/GenBank/DDBJ databases">
        <title>Rodentibacter gen. nov. and new species.</title>
        <authorList>
            <person name="Christensen H."/>
        </authorList>
    </citation>
    <scope>NUCLEOTIDE SEQUENCE [LARGE SCALE GENOMIC DNA]</scope>
    <source>
        <strain evidence="2">ppn416</strain>
    </source>
</reference>
<dbReference type="Pfam" id="PF21852">
    <property type="entry name" value="DUF6911"/>
    <property type="match status" value="1"/>
</dbReference>
<dbReference type="Proteomes" id="UP000188481">
    <property type="component" value="Unassembled WGS sequence"/>
</dbReference>
<dbReference type="InterPro" id="IPR054205">
    <property type="entry name" value="DUF6911"/>
</dbReference>
<gene>
    <name evidence="1" type="ORF">BKK54_11280</name>
</gene>
<evidence type="ECO:0000313" key="1">
    <source>
        <dbReference type="EMBL" id="OOF48003.1"/>
    </source>
</evidence>
<organism evidence="1 2">
    <name type="scientific">Rodentibacter genomosp. 1</name>
    <dbReference type="NCBI Taxonomy" id="1908264"/>
    <lineage>
        <taxon>Bacteria</taxon>
        <taxon>Pseudomonadati</taxon>
        <taxon>Pseudomonadota</taxon>
        <taxon>Gammaproteobacteria</taxon>
        <taxon>Pasteurellales</taxon>
        <taxon>Pasteurellaceae</taxon>
        <taxon>Rodentibacter</taxon>
    </lineage>
</organism>
<dbReference type="EMBL" id="MLHN01000041">
    <property type="protein sequence ID" value="OOF48003.1"/>
    <property type="molecule type" value="Genomic_DNA"/>
</dbReference>
<dbReference type="AlphaFoldDB" id="A0A1V3J082"/>
<name>A0A1V3J082_9PAST</name>
<comment type="caution">
    <text evidence="1">The sequence shown here is derived from an EMBL/GenBank/DDBJ whole genome shotgun (WGS) entry which is preliminary data.</text>
</comment>
<sequence>MKMIFSCTLYKGKGLNKKYNNLISTHNPTKEDILKNLEFLRCCTGSARLCVDPEPELGPSELSVQYDGEKYLFTLLEYVGANGEMIIRGKANFNGEWKLVEFLSDGELYPPDAITTDFEFIKKVFLEFLETGNVSYDLMDRIY</sequence>
<keyword evidence="2" id="KW-1185">Reference proteome</keyword>
<proteinExistence type="predicted"/>
<protein>
    <submittedName>
        <fullName evidence="1">Uncharacterized protein</fullName>
    </submittedName>
</protein>